<evidence type="ECO:0000259" key="5">
    <source>
        <dbReference type="PROSITE" id="PS50931"/>
    </source>
</evidence>
<dbReference type="SUPFAM" id="SSF46785">
    <property type="entry name" value="Winged helix' DNA-binding domain"/>
    <property type="match status" value="1"/>
</dbReference>
<evidence type="ECO:0000256" key="4">
    <source>
        <dbReference type="ARBA" id="ARBA00023163"/>
    </source>
</evidence>
<organism evidence="6 7">
    <name type="scientific">Desulfovibrio gilichinskyi</name>
    <dbReference type="NCBI Taxonomy" id="1519643"/>
    <lineage>
        <taxon>Bacteria</taxon>
        <taxon>Pseudomonadati</taxon>
        <taxon>Thermodesulfobacteriota</taxon>
        <taxon>Desulfovibrionia</taxon>
        <taxon>Desulfovibrionales</taxon>
        <taxon>Desulfovibrionaceae</taxon>
        <taxon>Desulfovibrio</taxon>
    </lineage>
</organism>
<dbReference type="Pfam" id="PF03466">
    <property type="entry name" value="LysR_substrate"/>
    <property type="match status" value="1"/>
</dbReference>
<accession>A0A1X7EKS2</accession>
<name>A0A1X7EKS2_9BACT</name>
<keyword evidence="3" id="KW-0238">DNA-binding</keyword>
<gene>
    <name evidence="6" type="ORF">SAMN06295933_3105</name>
</gene>
<reference evidence="7" key="1">
    <citation type="submission" date="2017-04" db="EMBL/GenBank/DDBJ databases">
        <authorList>
            <person name="Varghese N."/>
            <person name="Submissions S."/>
        </authorList>
    </citation>
    <scope>NUCLEOTIDE SEQUENCE [LARGE SCALE GENOMIC DNA]</scope>
    <source>
        <strain evidence="7">K3S</strain>
    </source>
</reference>
<dbReference type="InterPro" id="IPR005119">
    <property type="entry name" value="LysR_subst-bd"/>
</dbReference>
<dbReference type="RefSeq" id="WP_085103843.1">
    <property type="nucleotide sequence ID" value="NZ_FWZU01000005.1"/>
</dbReference>
<dbReference type="InterPro" id="IPR036388">
    <property type="entry name" value="WH-like_DNA-bd_sf"/>
</dbReference>
<dbReference type="PROSITE" id="PS50931">
    <property type="entry name" value="HTH_LYSR"/>
    <property type="match status" value="1"/>
</dbReference>
<dbReference type="AlphaFoldDB" id="A0A1X7EKS2"/>
<dbReference type="GO" id="GO:0032993">
    <property type="term" value="C:protein-DNA complex"/>
    <property type="evidence" value="ECO:0007669"/>
    <property type="project" value="TreeGrafter"/>
</dbReference>
<dbReference type="SUPFAM" id="SSF53850">
    <property type="entry name" value="Periplasmic binding protein-like II"/>
    <property type="match status" value="1"/>
</dbReference>
<dbReference type="Gene3D" id="1.10.10.10">
    <property type="entry name" value="Winged helix-like DNA-binding domain superfamily/Winged helix DNA-binding domain"/>
    <property type="match status" value="1"/>
</dbReference>
<dbReference type="STRING" id="1519643.SAMN06295933_3105"/>
<dbReference type="FunFam" id="1.10.10.10:FF:000001">
    <property type="entry name" value="LysR family transcriptional regulator"/>
    <property type="match status" value="1"/>
</dbReference>
<protein>
    <submittedName>
        <fullName evidence="6">Transcriptional regulator, LysR family</fullName>
    </submittedName>
</protein>
<feature type="domain" description="HTH lysR-type" evidence="5">
    <location>
        <begin position="1"/>
        <end position="58"/>
    </location>
</feature>
<dbReference type="EMBL" id="FWZU01000005">
    <property type="protein sequence ID" value="SMF35697.1"/>
    <property type="molecule type" value="Genomic_DNA"/>
</dbReference>
<keyword evidence="4" id="KW-0804">Transcription</keyword>
<sequence length="297" mass="33103">METRQLRYFVAVAEELHFGNAAKRLNLSQPPLSQQIMKFEDELGVKLFERNKRSVKLTAAGKSLLQDAYAILKSIAKAKHNLQEVAQGRKGQLRLGYIGPAMDGTLADIIREYKAKYPDVTFILEEMPTNLQIKEVALGRIDIGVVRLFRHDLGELEGKVFHKERYAVAVPSAHKFSGKSEINVAELAGEPLIFPPRESQPRLYDEWFRVFAEAGFSPKIVQESVTKSASLALAAAGIGLAIVPESLAKRRLDGVQFKTLIGDIPSLEMHILYNPKQVFPALNNFLKVVSGISECNF</sequence>
<dbReference type="CDD" id="cd08414">
    <property type="entry name" value="PBP2_LTTR_aromatics_like"/>
    <property type="match status" value="1"/>
</dbReference>
<dbReference type="InterPro" id="IPR000847">
    <property type="entry name" value="LysR_HTH_N"/>
</dbReference>
<dbReference type="GO" id="GO:0003700">
    <property type="term" value="F:DNA-binding transcription factor activity"/>
    <property type="evidence" value="ECO:0007669"/>
    <property type="project" value="InterPro"/>
</dbReference>
<keyword evidence="7" id="KW-1185">Reference proteome</keyword>
<dbReference type="PANTHER" id="PTHR30346:SF0">
    <property type="entry name" value="HCA OPERON TRANSCRIPTIONAL ACTIVATOR HCAR"/>
    <property type="match status" value="1"/>
</dbReference>
<evidence type="ECO:0000256" key="3">
    <source>
        <dbReference type="ARBA" id="ARBA00023125"/>
    </source>
</evidence>
<proteinExistence type="inferred from homology"/>
<comment type="similarity">
    <text evidence="1">Belongs to the LysR transcriptional regulatory family.</text>
</comment>
<evidence type="ECO:0000313" key="6">
    <source>
        <dbReference type="EMBL" id="SMF35697.1"/>
    </source>
</evidence>
<dbReference type="PANTHER" id="PTHR30346">
    <property type="entry name" value="TRANSCRIPTIONAL DUAL REGULATOR HCAR-RELATED"/>
    <property type="match status" value="1"/>
</dbReference>
<evidence type="ECO:0000313" key="7">
    <source>
        <dbReference type="Proteomes" id="UP000192906"/>
    </source>
</evidence>
<dbReference type="OrthoDB" id="5317428at2"/>
<evidence type="ECO:0000256" key="2">
    <source>
        <dbReference type="ARBA" id="ARBA00023015"/>
    </source>
</evidence>
<dbReference type="Pfam" id="PF00126">
    <property type="entry name" value="HTH_1"/>
    <property type="match status" value="1"/>
</dbReference>
<dbReference type="GO" id="GO:0003677">
    <property type="term" value="F:DNA binding"/>
    <property type="evidence" value="ECO:0007669"/>
    <property type="project" value="UniProtKB-KW"/>
</dbReference>
<evidence type="ECO:0000256" key="1">
    <source>
        <dbReference type="ARBA" id="ARBA00009437"/>
    </source>
</evidence>
<dbReference type="Proteomes" id="UP000192906">
    <property type="component" value="Unassembled WGS sequence"/>
</dbReference>
<keyword evidence="2" id="KW-0805">Transcription regulation</keyword>
<dbReference type="PRINTS" id="PR00039">
    <property type="entry name" value="HTHLYSR"/>
</dbReference>
<dbReference type="InterPro" id="IPR036390">
    <property type="entry name" value="WH_DNA-bd_sf"/>
</dbReference>
<dbReference type="Gene3D" id="3.40.190.10">
    <property type="entry name" value="Periplasmic binding protein-like II"/>
    <property type="match status" value="2"/>
</dbReference>